<evidence type="ECO:0000256" key="5">
    <source>
        <dbReference type="ARBA" id="ARBA00012730"/>
    </source>
</evidence>
<dbReference type="CDD" id="cd03089">
    <property type="entry name" value="PMM_PGM"/>
    <property type="match status" value="1"/>
</dbReference>
<dbReference type="InterPro" id="IPR016055">
    <property type="entry name" value="A-D-PHexomutase_a/b/a-I/II/III"/>
</dbReference>
<gene>
    <name evidence="15" type="ORF">E4656_02385</name>
</gene>
<dbReference type="Gene3D" id="3.40.120.10">
    <property type="entry name" value="Alpha-D-Glucose-1,6-Bisphosphate, subunit A, domain 3"/>
    <property type="match status" value="3"/>
</dbReference>
<evidence type="ECO:0000256" key="3">
    <source>
        <dbReference type="ARBA" id="ARBA00004699"/>
    </source>
</evidence>
<evidence type="ECO:0000259" key="14">
    <source>
        <dbReference type="Pfam" id="PF02880"/>
    </source>
</evidence>
<dbReference type="Pfam" id="PF00408">
    <property type="entry name" value="PGM_PMM_IV"/>
    <property type="match status" value="1"/>
</dbReference>
<comment type="cofactor">
    <cofactor evidence="2">
        <name>Mg(2+)</name>
        <dbReference type="ChEBI" id="CHEBI:18420"/>
    </cofactor>
</comment>
<dbReference type="GO" id="GO:0004615">
    <property type="term" value="F:phosphomannomutase activity"/>
    <property type="evidence" value="ECO:0007669"/>
    <property type="project" value="UniProtKB-EC"/>
</dbReference>
<evidence type="ECO:0000256" key="1">
    <source>
        <dbReference type="ARBA" id="ARBA00000586"/>
    </source>
</evidence>
<comment type="caution">
    <text evidence="15">The sequence shown here is derived from an EMBL/GenBank/DDBJ whole genome shotgun (WGS) entry which is preliminary data.</text>
</comment>
<evidence type="ECO:0000313" key="15">
    <source>
        <dbReference type="EMBL" id="TGG95289.1"/>
    </source>
</evidence>
<dbReference type="RefSeq" id="WP_135480838.1">
    <property type="nucleotide sequence ID" value="NZ_SRMF01000001.1"/>
</dbReference>
<dbReference type="OrthoDB" id="9803322at2"/>
<evidence type="ECO:0000256" key="10">
    <source>
        <dbReference type="RuleBase" id="RU004326"/>
    </source>
</evidence>
<accession>A0A4Z0W9I9</accession>
<evidence type="ECO:0000313" key="16">
    <source>
        <dbReference type="Proteomes" id="UP000297475"/>
    </source>
</evidence>
<dbReference type="PROSITE" id="PS00710">
    <property type="entry name" value="PGM_PMM"/>
    <property type="match status" value="1"/>
</dbReference>
<proteinExistence type="inferred from homology"/>
<dbReference type="Gene3D" id="3.30.310.50">
    <property type="entry name" value="Alpha-D-phosphohexomutase, C-terminal domain"/>
    <property type="match status" value="1"/>
</dbReference>
<dbReference type="Proteomes" id="UP000297475">
    <property type="component" value="Unassembled WGS sequence"/>
</dbReference>
<dbReference type="SUPFAM" id="SSF55957">
    <property type="entry name" value="Phosphoglucomutase, C-terminal domain"/>
    <property type="match status" value="1"/>
</dbReference>
<dbReference type="AlphaFoldDB" id="A0A4Z0W9I9"/>
<keyword evidence="8 10" id="KW-0460">Magnesium</keyword>
<dbReference type="EMBL" id="SRMF01000001">
    <property type="protein sequence ID" value="TGG95289.1"/>
    <property type="molecule type" value="Genomic_DNA"/>
</dbReference>
<evidence type="ECO:0000256" key="6">
    <source>
        <dbReference type="ARBA" id="ARBA00022553"/>
    </source>
</evidence>
<keyword evidence="6" id="KW-0597">Phosphoprotein</keyword>
<evidence type="ECO:0000259" key="13">
    <source>
        <dbReference type="Pfam" id="PF02879"/>
    </source>
</evidence>
<comment type="pathway">
    <text evidence="3">Nucleotide-sugar biosynthesis; GDP-alpha-D-mannose biosynthesis; alpha-D-mannose 1-phosphate from D-fructose 6-phosphate: step 2/2.</text>
</comment>
<dbReference type="PRINTS" id="PR00509">
    <property type="entry name" value="PGMPMM"/>
</dbReference>
<feature type="domain" description="Alpha-D-phosphohexomutase alpha/beta/alpha" evidence="14">
    <location>
        <begin position="261"/>
        <end position="371"/>
    </location>
</feature>
<evidence type="ECO:0000256" key="9">
    <source>
        <dbReference type="ARBA" id="ARBA00023235"/>
    </source>
</evidence>
<dbReference type="InterPro" id="IPR036900">
    <property type="entry name" value="A-D-PHexomutase_C_sf"/>
</dbReference>
<dbReference type="InterPro" id="IPR005846">
    <property type="entry name" value="A-D-PHexomutase_a/b/a-III"/>
</dbReference>
<evidence type="ECO:0000256" key="4">
    <source>
        <dbReference type="ARBA" id="ARBA00010231"/>
    </source>
</evidence>
<keyword evidence="7 10" id="KW-0479">Metal-binding</keyword>
<protein>
    <recommendedName>
        <fullName evidence="5">phosphomannomutase</fullName>
        <ecNumber evidence="5">5.4.2.8</ecNumber>
    </recommendedName>
</protein>
<organism evidence="15 16">
    <name type="scientific">Natronospirillum operosum</name>
    <dbReference type="NCBI Taxonomy" id="2759953"/>
    <lineage>
        <taxon>Bacteria</taxon>
        <taxon>Pseudomonadati</taxon>
        <taxon>Pseudomonadota</taxon>
        <taxon>Gammaproteobacteria</taxon>
        <taxon>Oceanospirillales</taxon>
        <taxon>Natronospirillaceae</taxon>
        <taxon>Natronospirillum</taxon>
    </lineage>
</organism>
<dbReference type="GO" id="GO:0005975">
    <property type="term" value="P:carbohydrate metabolic process"/>
    <property type="evidence" value="ECO:0007669"/>
    <property type="project" value="InterPro"/>
</dbReference>
<dbReference type="InterPro" id="IPR005845">
    <property type="entry name" value="A-D-PHexomutase_a/b/a-II"/>
</dbReference>
<evidence type="ECO:0000256" key="7">
    <source>
        <dbReference type="ARBA" id="ARBA00022723"/>
    </source>
</evidence>
<dbReference type="InterPro" id="IPR016066">
    <property type="entry name" value="A-D-PHexomutase_CS"/>
</dbReference>
<dbReference type="InterPro" id="IPR005844">
    <property type="entry name" value="A-D-PHexomutase_a/b/a-I"/>
</dbReference>
<dbReference type="Pfam" id="PF02878">
    <property type="entry name" value="PGM_PMM_I"/>
    <property type="match status" value="1"/>
</dbReference>
<keyword evidence="16" id="KW-1185">Reference proteome</keyword>
<dbReference type="Pfam" id="PF02880">
    <property type="entry name" value="PGM_PMM_III"/>
    <property type="match status" value="1"/>
</dbReference>
<dbReference type="Pfam" id="PF02879">
    <property type="entry name" value="PGM_PMM_II"/>
    <property type="match status" value="1"/>
</dbReference>
<dbReference type="PANTHER" id="PTHR43771:SF1">
    <property type="entry name" value="PHOSPHOMANNOMUTASE"/>
    <property type="match status" value="1"/>
</dbReference>
<keyword evidence="9 15" id="KW-0413">Isomerase</keyword>
<feature type="domain" description="Alpha-D-phosphohexomutase C-terminal" evidence="11">
    <location>
        <begin position="376"/>
        <end position="444"/>
    </location>
</feature>
<dbReference type="EC" id="5.4.2.8" evidence="5"/>
<dbReference type="PANTHER" id="PTHR43771">
    <property type="entry name" value="PHOSPHOMANNOMUTASE"/>
    <property type="match status" value="1"/>
</dbReference>
<dbReference type="GO" id="GO:0000287">
    <property type="term" value="F:magnesium ion binding"/>
    <property type="evidence" value="ECO:0007669"/>
    <property type="project" value="InterPro"/>
</dbReference>
<evidence type="ECO:0000259" key="12">
    <source>
        <dbReference type="Pfam" id="PF02878"/>
    </source>
</evidence>
<sequence length="454" mass="50866">MTTLTCFKAYDIRGKLGTELNEEIVYRIGRAYAQFLQPAKVCVGGDVRETSEELKQALARGLMDSGVDVVDLGLIGTEEIYFATKFHNLDGGIMITASHNPIDYNGLKMVREQSRPISNDTGLQDIRKLAEQAEFPQPVAQGVMTQMDNSPAYIDHLLSYLDTEDLQPMKLVVNAGNGAACDTVNRIETAMQERGIPIEFVKMHNTPDGTFPNGIPNPILSEQQPVTGNAVREHKADMGIAWDGDFDRCFLWDHTGRFIEGYYVVGLLAEAFLVKNPGSRIIHDPRLIWNTQDVCAQHDGTAIQSRTGHAYIKEVMYNEDAVYGGEMSAHHYFRDFAYCDSGMIPWLLVCDLLSKKKQSLSELVSERMTRFPSPGEINSKVDDADVAIQRVFDTFRAEAISIDETDGVSLEFPQWRFNLRKSNTEPVVRLNLETRGDEALMKEKTDAILQVLRG</sequence>
<dbReference type="InterPro" id="IPR005843">
    <property type="entry name" value="A-D-PHexomutase_C"/>
</dbReference>
<comment type="catalytic activity">
    <reaction evidence="1">
        <text>alpha-D-mannose 1-phosphate = D-mannose 6-phosphate</text>
        <dbReference type="Rhea" id="RHEA:11140"/>
        <dbReference type="ChEBI" id="CHEBI:58409"/>
        <dbReference type="ChEBI" id="CHEBI:58735"/>
        <dbReference type="EC" id="5.4.2.8"/>
    </reaction>
</comment>
<dbReference type="InterPro" id="IPR005841">
    <property type="entry name" value="Alpha-D-phosphohexomutase_SF"/>
</dbReference>
<dbReference type="SUPFAM" id="SSF53738">
    <property type="entry name" value="Phosphoglucomutase, first 3 domains"/>
    <property type="match status" value="3"/>
</dbReference>
<evidence type="ECO:0000256" key="2">
    <source>
        <dbReference type="ARBA" id="ARBA00001946"/>
    </source>
</evidence>
<name>A0A4Z0W9I9_9GAMM</name>
<feature type="domain" description="Alpha-D-phosphohexomutase alpha/beta/alpha" evidence="13">
    <location>
        <begin position="152"/>
        <end position="256"/>
    </location>
</feature>
<comment type="similarity">
    <text evidence="4 10">Belongs to the phosphohexose mutase family.</text>
</comment>
<feature type="domain" description="Alpha-D-phosphohexomutase alpha/beta/alpha" evidence="12">
    <location>
        <begin position="7"/>
        <end position="135"/>
    </location>
</feature>
<evidence type="ECO:0000259" key="11">
    <source>
        <dbReference type="Pfam" id="PF00408"/>
    </source>
</evidence>
<reference evidence="15 16" key="1">
    <citation type="submission" date="2019-04" db="EMBL/GenBank/DDBJ databases">
        <title>Natronospirillum operosus gen. nov., sp. nov., a haloalkaliphilic satellite isolated from decaying biomass of laboratory culture of cyanobacterium Geitlerinema sp. and proposal of Natronospirillaceae fam. nov. and Saccharospirillaceae fam. nov.</title>
        <authorList>
            <person name="Kevbrin V."/>
            <person name="Boltyanskaya Y."/>
            <person name="Koziaeva V."/>
            <person name="Grouzdev D.S."/>
            <person name="Park M."/>
            <person name="Cho J."/>
        </authorList>
    </citation>
    <scope>NUCLEOTIDE SEQUENCE [LARGE SCALE GENOMIC DNA]</scope>
    <source>
        <strain evidence="15 16">G-116</strain>
    </source>
</reference>
<evidence type="ECO:0000256" key="8">
    <source>
        <dbReference type="ARBA" id="ARBA00022842"/>
    </source>
</evidence>